<dbReference type="PANTHER" id="PTHR43124">
    <property type="entry name" value="PURINE EFFLUX PUMP PBUE"/>
    <property type="match status" value="1"/>
</dbReference>
<feature type="transmembrane region" description="Helical" evidence="7">
    <location>
        <begin position="75"/>
        <end position="100"/>
    </location>
</feature>
<evidence type="ECO:0000256" key="3">
    <source>
        <dbReference type="ARBA" id="ARBA00022475"/>
    </source>
</evidence>
<feature type="transmembrane region" description="Helical" evidence="7">
    <location>
        <begin position="331"/>
        <end position="353"/>
    </location>
</feature>
<dbReference type="InterPro" id="IPR011701">
    <property type="entry name" value="MFS"/>
</dbReference>
<dbReference type="GO" id="GO:0005886">
    <property type="term" value="C:plasma membrane"/>
    <property type="evidence" value="ECO:0007669"/>
    <property type="project" value="UniProtKB-SubCell"/>
</dbReference>
<dbReference type="PROSITE" id="PS50850">
    <property type="entry name" value="MFS"/>
    <property type="match status" value="1"/>
</dbReference>
<organism evidence="9 10">
    <name type="scientific">Sulfobacillus harzensis</name>
    <dbReference type="NCBI Taxonomy" id="2729629"/>
    <lineage>
        <taxon>Bacteria</taxon>
        <taxon>Bacillati</taxon>
        <taxon>Bacillota</taxon>
        <taxon>Clostridia</taxon>
        <taxon>Eubacteriales</taxon>
        <taxon>Clostridiales Family XVII. Incertae Sedis</taxon>
        <taxon>Sulfobacillus</taxon>
    </lineage>
</organism>
<dbReference type="Gene3D" id="1.20.1250.20">
    <property type="entry name" value="MFS general substrate transporter like domains"/>
    <property type="match status" value="2"/>
</dbReference>
<feature type="transmembrane region" description="Helical" evidence="7">
    <location>
        <begin position="274"/>
        <end position="294"/>
    </location>
</feature>
<dbReference type="EMBL" id="JABBVZ010000046">
    <property type="protein sequence ID" value="NMP23287.1"/>
    <property type="molecule type" value="Genomic_DNA"/>
</dbReference>
<comment type="subcellular location">
    <subcellularLocation>
        <location evidence="1">Cell membrane</location>
        <topology evidence="1">Multi-pass membrane protein</topology>
    </subcellularLocation>
</comment>
<evidence type="ECO:0000313" key="9">
    <source>
        <dbReference type="EMBL" id="NMP23287.1"/>
    </source>
</evidence>
<keyword evidence="4 7" id="KW-0812">Transmembrane</keyword>
<feature type="transmembrane region" description="Helical" evidence="7">
    <location>
        <begin position="207"/>
        <end position="229"/>
    </location>
</feature>
<feature type="transmembrane region" description="Helical" evidence="7">
    <location>
        <begin position="300"/>
        <end position="319"/>
    </location>
</feature>
<feature type="transmembrane region" description="Helical" evidence="7">
    <location>
        <begin position="132"/>
        <end position="153"/>
    </location>
</feature>
<feature type="domain" description="Major facilitator superfamily (MFS) profile" evidence="8">
    <location>
        <begin position="7"/>
        <end position="384"/>
    </location>
</feature>
<sequence length="396" mass="41630">MAAEKANLNKVYASGLLFNVSFLTFAVLIPLDALQQHLPVWIVGILAAIPGVFQMPSRTLSGPLVDLKGERWMLWVTYLLAFLACVAVVAGNIFPVVALITGQLLIGAARGFFWTAAQSEVSRDAENRAHNLGLFTSYTKGGALIGIAAAGSLAEWLGVQGGFAFAGVLAFISLGIGLTLPKRELPHRPRNLWGAVARLWPASRQPFVVVNGLVALLCAIPQALAQSFYPVILIRAGLSDSVASLVTALMSLGMIISGALGAKTLKVLGMKRMVAVSTIMVAVGLAATSLHQIVVDGASIFVAGFAAGWLNVAFLTAVTSRSRDGDRGTNLGVTQVYFVLAMMLTPVLSGWLLQAGGRAMTFVIEGALALAVAIGVLALWRWQNKSGKAVPSEQPA</sequence>
<keyword evidence="3" id="KW-1003">Cell membrane</keyword>
<evidence type="ECO:0000256" key="5">
    <source>
        <dbReference type="ARBA" id="ARBA00022989"/>
    </source>
</evidence>
<keyword evidence="5 7" id="KW-1133">Transmembrane helix</keyword>
<keyword evidence="2" id="KW-0813">Transport</keyword>
<evidence type="ECO:0000256" key="1">
    <source>
        <dbReference type="ARBA" id="ARBA00004651"/>
    </source>
</evidence>
<reference evidence="9 10" key="1">
    <citation type="submission" date="2020-04" db="EMBL/GenBank/DDBJ databases">
        <authorList>
            <person name="Zhang R."/>
            <person name="Schippers A."/>
        </authorList>
    </citation>
    <scope>NUCLEOTIDE SEQUENCE [LARGE SCALE GENOMIC DNA]</scope>
    <source>
        <strain evidence="9 10">DSM 109850</strain>
    </source>
</reference>
<feature type="transmembrane region" description="Helical" evidence="7">
    <location>
        <begin position="12"/>
        <end position="31"/>
    </location>
</feature>
<evidence type="ECO:0000256" key="4">
    <source>
        <dbReference type="ARBA" id="ARBA00022692"/>
    </source>
</evidence>
<dbReference type="SUPFAM" id="SSF103473">
    <property type="entry name" value="MFS general substrate transporter"/>
    <property type="match status" value="1"/>
</dbReference>
<evidence type="ECO:0000256" key="7">
    <source>
        <dbReference type="SAM" id="Phobius"/>
    </source>
</evidence>
<keyword evidence="6 7" id="KW-0472">Membrane</keyword>
<evidence type="ECO:0000313" key="10">
    <source>
        <dbReference type="Proteomes" id="UP000533476"/>
    </source>
</evidence>
<dbReference type="GO" id="GO:0022857">
    <property type="term" value="F:transmembrane transporter activity"/>
    <property type="evidence" value="ECO:0007669"/>
    <property type="project" value="InterPro"/>
</dbReference>
<evidence type="ECO:0000256" key="2">
    <source>
        <dbReference type="ARBA" id="ARBA00022448"/>
    </source>
</evidence>
<dbReference type="PANTHER" id="PTHR43124:SF3">
    <property type="entry name" value="CHLORAMPHENICOL EFFLUX PUMP RV0191"/>
    <property type="match status" value="1"/>
</dbReference>
<dbReference type="Pfam" id="PF07690">
    <property type="entry name" value="MFS_1"/>
    <property type="match status" value="1"/>
</dbReference>
<name>A0A7Y0L5E9_9FIRM</name>
<gene>
    <name evidence="9" type="ORF">HIJ39_13155</name>
</gene>
<dbReference type="InterPro" id="IPR020846">
    <property type="entry name" value="MFS_dom"/>
</dbReference>
<comment type="caution">
    <text evidence="9">The sequence shown here is derived from an EMBL/GenBank/DDBJ whole genome shotgun (WGS) entry which is preliminary data.</text>
</comment>
<dbReference type="InterPro" id="IPR036259">
    <property type="entry name" value="MFS_trans_sf"/>
</dbReference>
<evidence type="ECO:0000259" key="8">
    <source>
        <dbReference type="PROSITE" id="PS50850"/>
    </source>
</evidence>
<dbReference type="InterPro" id="IPR050189">
    <property type="entry name" value="MFS_Efflux_Transporters"/>
</dbReference>
<evidence type="ECO:0000256" key="6">
    <source>
        <dbReference type="ARBA" id="ARBA00023136"/>
    </source>
</evidence>
<feature type="transmembrane region" description="Helical" evidence="7">
    <location>
        <begin position="241"/>
        <end position="262"/>
    </location>
</feature>
<protein>
    <submittedName>
        <fullName evidence="9">MFS transporter</fullName>
    </submittedName>
</protein>
<dbReference type="RefSeq" id="WP_169100423.1">
    <property type="nucleotide sequence ID" value="NZ_JABBVZ010000046.1"/>
</dbReference>
<dbReference type="Proteomes" id="UP000533476">
    <property type="component" value="Unassembled WGS sequence"/>
</dbReference>
<feature type="transmembrane region" description="Helical" evidence="7">
    <location>
        <begin position="38"/>
        <end position="55"/>
    </location>
</feature>
<keyword evidence="10" id="KW-1185">Reference proteome</keyword>
<feature type="transmembrane region" description="Helical" evidence="7">
    <location>
        <begin position="159"/>
        <end position="180"/>
    </location>
</feature>
<proteinExistence type="predicted"/>
<dbReference type="AlphaFoldDB" id="A0A7Y0L5E9"/>
<feature type="transmembrane region" description="Helical" evidence="7">
    <location>
        <begin position="359"/>
        <end position="380"/>
    </location>
</feature>
<accession>A0A7Y0L5E9</accession>